<proteinExistence type="predicted"/>
<comment type="caution">
    <text evidence="1">The sequence shown here is derived from an EMBL/GenBank/DDBJ whole genome shotgun (WGS) entry which is preliminary data.</text>
</comment>
<dbReference type="AlphaFoldDB" id="A0AB36R6D3"/>
<dbReference type="EMBL" id="NPKI01000029">
    <property type="protein sequence ID" value="PAP99801.1"/>
    <property type="molecule type" value="Genomic_DNA"/>
</dbReference>
<reference evidence="2" key="1">
    <citation type="submission" date="2017-08" db="EMBL/GenBank/DDBJ databases">
        <title>Mesorhizobium wenxinae sp. nov., a novel rhizobial species isolated from root nodules of chickpea (Cicer arietinum L.).</title>
        <authorList>
            <person name="Zhang J."/>
        </authorList>
    </citation>
    <scope>NUCLEOTIDE SEQUENCE [LARGE SCALE GENOMIC DNA]</scope>
    <source>
        <strain evidence="2">USDA 3392</strain>
    </source>
</reference>
<protein>
    <recommendedName>
        <fullName evidence="3">HEPN domain-containing protein</fullName>
    </recommendedName>
</protein>
<evidence type="ECO:0000313" key="1">
    <source>
        <dbReference type="EMBL" id="PAP99801.1"/>
    </source>
</evidence>
<name>A0AB36R6D3_9HYPH</name>
<organism evidence="1 2">
    <name type="scientific">Mesorhizobium mediterraneum</name>
    <dbReference type="NCBI Taxonomy" id="43617"/>
    <lineage>
        <taxon>Bacteria</taxon>
        <taxon>Pseudomonadati</taxon>
        <taxon>Pseudomonadota</taxon>
        <taxon>Alphaproteobacteria</taxon>
        <taxon>Hyphomicrobiales</taxon>
        <taxon>Phyllobacteriaceae</taxon>
        <taxon>Mesorhizobium</taxon>
    </lineage>
</organism>
<keyword evidence="2" id="KW-1185">Reference proteome</keyword>
<evidence type="ECO:0000313" key="2">
    <source>
        <dbReference type="Proteomes" id="UP000216215"/>
    </source>
</evidence>
<evidence type="ECO:0008006" key="3">
    <source>
        <dbReference type="Google" id="ProtNLM"/>
    </source>
</evidence>
<gene>
    <name evidence="1" type="ORF">CIT25_23345</name>
</gene>
<dbReference type="Proteomes" id="UP000216215">
    <property type="component" value="Unassembled WGS sequence"/>
</dbReference>
<accession>A0AB36R6D3</accession>
<sequence>MMIPESEGATPFGIFLLADSFLQAAKAVDAGRRGLTSGPTRLLCYHACELFLKCYLRSAGRDIEALRALGHNLHEMAVAAQGSGLVLPARTVSQAKTLADKNDYVRVRYMVVEKPGDIRPEVLLARTESIRESVRLALGMDPLGNPHP</sequence>